<dbReference type="FunFam" id="3.30.70.270:FF:000001">
    <property type="entry name" value="Diguanylate cyclase domain protein"/>
    <property type="match status" value="1"/>
</dbReference>
<dbReference type="PROSITE" id="PS50112">
    <property type="entry name" value="PAS"/>
    <property type="match status" value="2"/>
</dbReference>
<dbReference type="GO" id="GO:0003824">
    <property type="term" value="F:catalytic activity"/>
    <property type="evidence" value="ECO:0007669"/>
    <property type="project" value="UniProtKB-ARBA"/>
</dbReference>
<organism evidence="4 5">
    <name type="scientific">Roseibium marinum</name>
    <dbReference type="NCBI Taxonomy" id="281252"/>
    <lineage>
        <taxon>Bacteria</taxon>
        <taxon>Pseudomonadati</taxon>
        <taxon>Pseudomonadota</taxon>
        <taxon>Alphaproteobacteria</taxon>
        <taxon>Hyphomicrobiales</taxon>
        <taxon>Stappiaceae</taxon>
        <taxon>Roseibium</taxon>
    </lineage>
</organism>
<accession>A0A2S3V287</accession>
<dbReference type="Proteomes" id="UP000236959">
    <property type="component" value="Unassembled WGS sequence"/>
</dbReference>
<dbReference type="InterPro" id="IPR052155">
    <property type="entry name" value="Biofilm_reg_signaling"/>
</dbReference>
<keyword evidence="5" id="KW-1185">Reference proteome</keyword>
<dbReference type="PROSITE" id="PS50887">
    <property type="entry name" value="GGDEF"/>
    <property type="match status" value="1"/>
</dbReference>
<dbReference type="Pfam" id="PF01590">
    <property type="entry name" value="GAF"/>
    <property type="match status" value="1"/>
</dbReference>
<dbReference type="InterPro" id="IPR000160">
    <property type="entry name" value="GGDEF_dom"/>
</dbReference>
<gene>
    <name evidence="4" type="ORF">CLV41_101543</name>
</gene>
<dbReference type="AlphaFoldDB" id="A0A2S3V287"/>
<dbReference type="SMART" id="SM00091">
    <property type="entry name" value="PAS"/>
    <property type="match status" value="4"/>
</dbReference>
<dbReference type="SUPFAM" id="SSF55073">
    <property type="entry name" value="Nucleotide cyclase"/>
    <property type="match status" value="1"/>
</dbReference>
<feature type="domain" description="PAS" evidence="1">
    <location>
        <begin position="309"/>
        <end position="354"/>
    </location>
</feature>
<dbReference type="PANTHER" id="PTHR44757:SF2">
    <property type="entry name" value="BIOFILM ARCHITECTURE MAINTENANCE PROTEIN MBAA"/>
    <property type="match status" value="1"/>
</dbReference>
<dbReference type="Pfam" id="PF08448">
    <property type="entry name" value="PAS_4"/>
    <property type="match status" value="1"/>
</dbReference>
<dbReference type="SUPFAM" id="SSF55781">
    <property type="entry name" value="GAF domain-like"/>
    <property type="match status" value="1"/>
</dbReference>
<dbReference type="Pfam" id="PF08447">
    <property type="entry name" value="PAS_3"/>
    <property type="match status" value="1"/>
</dbReference>
<dbReference type="InterPro" id="IPR003018">
    <property type="entry name" value="GAF"/>
</dbReference>
<dbReference type="InterPro" id="IPR013655">
    <property type="entry name" value="PAS_fold_3"/>
</dbReference>
<comment type="caution">
    <text evidence="4">The sequence shown here is derived from an EMBL/GenBank/DDBJ whole genome shotgun (WGS) entry which is preliminary data.</text>
</comment>
<dbReference type="CDD" id="cd00130">
    <property type="entry name" value="PAS"/>
    <property type="match status" value="1"/>
</dbReference>
<dbReference type="PROSITE" id="PS50113">
    <property type="entry name" value="PAC"/>
    <property type="match status" value="1"/>
</dbReference>
<dbReference type="CDD" id="cd01949">
    <property type="entry name" value="GGDEF"/>
    <property type="match status" value="1"/>
</dbReference>
<dbReference type="NCBIfam" id="TIGR00229">
    <property type="entry name" value="sensory_box"/>
    <property type="match status" value="2"/>
</dbReference>
<dbReference type="Gene3D" id="3.30.450.20">
    <property type="entry name" value="PAS domain"/>
    <property type="match status" value="4"/>
</dbReference>
<dbReference type="InterPro" id="IPR035965">
    <property type="entry name" value="PAS-like_dom_sf"/>
</dbReference>
<proteinExistence type="predicted"/>
<evidence type="ECO:0000259" key="1">
    <source>
        <dbReference type="PROSITE" id="PS50112"/>
    </source>
</evidence>
<dbReference type="InterPro" id="IPR000700">
    <property type="entry name" value="PAS-assoc_C"/>
</dbReference>
<evidence type="ECO:0000259" key="3">
    <source>
        <dbReference type="PROSITE" id="PS50887"/>
    </source>
</evidence>
<dbReference type="Gene3D" id="3.30.70.270">
    <property type="match status" value="1"/>
</dbReference>
<name>A0A2S3V287_9HYPH</name>
<feature type="domain" description="GGDEF" evidence="3">
    <location>
        <begin position="727"/>
        <end position="861"/>
    </location>
</feature>
<dbReference type="PANTHER" id="PTHR44757">
    <property type="entry name" value="DIGUANYLATE CYCLASE DGCP"/>
    <property type="match status" value="1"/>
</dbReference>
<dbReference type="SMART" id="SM00267">
    <property type="entry name" value="GGDEF"/>
    <property type="match status" value="1"/>
</dbReference>
<dbReference type="NCBIfam" id="TIGR00254">
    <property type="entry name" value="GGDEF"/>
    <property type="match status" value="1"/>
</dbReference>
<dbReference type="Pfam" id="PF00990">
    <property type="entry name" value="GGDEF"/>
    <property type="match status" value="1"/>
</dbReference>
<dbReference type="Pfam" id="PF12860">
    <property type="entry name" value="PAS_7"/>
    <property type="match status" value="2"/>
</dbReference>
<feature type="domain" description="PAS" evidence="1">
    <location>
        <begin position="570"/>
        <end position="627"/>
    </location>
</feature>
<dbReference type="InterPro" id="IPR029787">
    <property type="entry name" value="Nucleotide_cyclase"/>
</dbReference>
<dbReference type="OrthoDB" id="9816309at2"/>
<sequence length="870" mass="96815">MENARGYNEEERLDALHSLEILHSARLQEYDAVVETVAEIFDCPIALISLVAKEDQWFKARCGLDADGTSRDVSFCQHTILFDDLLIVPDALEDERFKENPLVTGEPHIRFYAGCPLSIDGRNRLGTLCVIGRKPQVPSDSQLRQLRRLGKIVEGLFKAHRAEIETREALLEAEVARRKAVSEGELIEEIANLSGVGGWEVDIAANILTWTDKTREIHEVDPDFVPNINEALSFYPPDSRDKINKAVHDGIENNVGWDIELPLVTAKQRHIWVRAVGRPITEDGSVTRIVGAFQNITERKLSEQAIQHSEAVQRTTLEALSEGILLLSRSGNIQSANPAALEILGFAGMDVTGKCVSYLSLDFKCSSPDSKDCTDPLALAARDPDAVTDFVVSLKLPQNPHKTWLRLNAEPIDPQHEYGLDDIVVSLADITESKQQAETLKVVFDNFTGGFAHYDENYRLASCNAEFQRLLGYPQDMIDQKLHLLEFLKFNAERGDLGPGVPEELAQERFELVVKRKALNYERQTLSGHFLEVRSTPLPTGGGIYNFFDVTARKHMEGQLAENERLARHRLEELEVILANMRQGVSVFDNRGHLTLWNRQYIEIFGKPEGEVHDGVSLTDLLEAEEQRGEFSGNVHDHVMDLFTRMTAGEVVRSKFTHPDGKIISSVQAPLPDGGWIGTHEDITLNERAAQKIAHAAHHDPLTGLANRSQFNLKLEEALEKAATLDKRGNLMLLDLDKFKPINDTYGHDAGDELLKLVSKRLQDCVRSTDLVARLGGDEFAIILSGTGPTDFHTSEIAGRIVEKLHSPFKVQGQSVSVGISIGIASIDGQTQDAGAVFKSADIALYEVKKNGRNGFKFFEELASRRTVNG</sequence>
<dbReference type="InterPro" id="IPR000014">
    <property type="entry name" value="PAS"/>
</dbReference>
<dbReference type="RefSeq" id="WP_103220724.1">
    <property type="nucleotide sequence ID" value="NZ_PPCN01000001.1"/>
</dbReference>
<evidence type="ECO:0000259" key="2">
    <source>
        <dbReference type="PROSITE" id="PS50113"/>
    </source>
</evidence>
<reference evidence="4 5" key="1">
    <citation type="submission" date="2018-01" db="EMBL/GenBank/DDBJ databases">
        <title>Genomic Encyclopedia of Archaeal and Bacterial Type Strains, Phase II (KMG-II): from individual species to whole genera.</title>
        <authorList>
            <person name="Goeker M."/>
        </authorList>
    </citation>
    <scope>NUCLEOTIDE SEQUENCE [LARGE SCALE GENOMIC DNA]</scope>
    <source>
        <strain evidence="4 5">DSM 17023</strain>
    </source>
</reference>
<dbReference type="SUPFAM" id="SSF55785">
    <property type="entry name" value="PYP-like sensor domain (PAS domain)"/>
    <property type="match status" value="4"/>
</dbReference>
<dbReference type="Gene3D" id="3.30.450.40">
    <property type="match status" value="1"/>
</dbReference>
<protein>
    <submittedName>
        <fullName evidence="4">PAS domain S-box-containing protein/diguanylate cyclase (GGDEF)-like protein</fullName>
    </submittedName>
</protein>
<feature type="domain" description="PAC" evidence="2">
    <location>
        <begin position="257"/>
        <end position="308"/>
    </location>
</feature>
<evidence type="ECO:0000313" key="5">
    <source>
        <dbReference type="Proteomes" id="UP000236959"/>
    </source>
</evidence>
<dbReference type="InterPro" id="IPR043128">
    <property type="entry name" value="Rev_trsase/Diguanyl_cyclase"/>
</dbReference>
<dbReference type="InterPro" id="IPR029016">
    <property type="entry name" value="GAF-like_dom_sf"/>
</dbReference>
<evidence type="ECO:0000313" key="4">
    <source>
        <dbReference type="EMBL" id="POF34092.1"/>
    </source>
</evidence>
<dbReference type="SMART" id="SM00065">
    <property type="entry name" value="GAF"/>
    <property type="match status" value="1"/>
</dbReference>
<dbReference type="InterPro" id="IPR013656">
    <property type="entry name" value="PAS_4"/>
</dbReference>
<dbReference type="EMBL" id="PPCN01000001">
    <property type="protein sequence ID" value="POF34092.1"/>
    <property type="molecule type" value="Genomic_DNA"/>
</dbReference>